<name>A0A420WP30_9PROT</name>
<dbReference type="GO" id="GO:0006935">
    <property type="term" value="P:chemotaxis"/>
    <property type="evidence" value="ECO:0007669"/>
    <property type="project" value="InterPro"/>
</dbReference>
<dbReference type="GO" id="GO:0004888">
    <property type="term" value="F:transmembrane signaling receptor activity"/>
    <property type="evidence" value="ECO:0007669"/>
    <property type="project" value="InterPro"/>
</dbReference>
<evidence type="ECO:0000256" key="6">
    <source>
        <dbReference type="ARBA" id="ARBA00023224"/>
    </source>
</evidence>
<accession>A0A420WP30</accession>
<evidence type="ECO:0000256" key="2">
    <source>
        <dbReference type="ARBA" id="ARBA00022475"/>
    </source>
</evidence>
<keyword evidence="9" id="KW-0175">Coiled coil</keyword>
<keyword evidence="4 10" id="KW-1133">Transmembrane helix</keyword>
<dbReference type="PANTHER" id="PTHR32089:SF112">
    <property type="entry name" value="LYSOZYME-LIKE PROTEIN-RELATED"/>
    <property type="match status" value="1"/>
</dbReference>
<dbReference type="RefSeq" id="WP_121217385.1">
    <property type="nucleotide sequence ID" value="NZ_RBIG01000001.1"/>
</dbReference>
<keyword evidence="2" id="KW-1003">Cell membrane</keyword>
<dbReference type="SUPFAM" id="SSF58104">
    <property type="entry name" value="Methyl-accepting chemotaxis protein (MCP) signaling domain"/>
    <property type="match status" value="1"/>
</dbReference>
<dbReference type="GO" id="GO:0007165">
    <property type="term" value="P:signal transduction"/>
    <property type="evidence" value="ECO:0007669"/>
    <property type="project" value="UniProtKB-KW"/>
</dbReference>
<keyword evidence="5 10" id="KW-0472">Membrane</keyword>
<evidence type="ECO:0000256" key="8">
    <source>
        <dbReference type="PROSITE-ProRule" id="PRU00284"/>
    </source>
</evidence>
<evidence type="ECO:0000256" key="7">
    <source>
        <dbReference type="ARBA" id="ARBA00029447"/>
    </source>
</evidence>
<dbReference type="SMART" id="SM00283">
    <property type="entry name" value="MA"/>
    <property type="match status" value="1"/>
</dbReference>
<dbReference type="InterPro" id="IPR033480">
    <property type="entry name" value="sCache_2"/>
</dbReference>
<dbReference type="InterPro" id="IPR003660">
    <property type="entry name" value="HAMP_dom"/>
</dbReference>
<comment type="similarity">
    <text evidence="7">Belongs to the methyl-accepting chemotaxis (MCP) protein family.</text>
</comment>
<dbReference type="GO" id="GO:0005886">
    <property type="term" value="C:plasma membrane"/>
    <property type="evidence" value="ECO:0007669"/>
    <property type="project" value="UniProtKB-SubCell"/>
</dbReference>
<keyword evidence="6 8" id="KW-0807">Transducer</keyword>
<keyword evidence="3 10" id="KW-0812">Transmembrane</keyword>
<comment type="caution">
    <text evidence="13">The sequence shown here is derived from an EMBL/GenBank/DDBJ whole genome shotgun (WGS) entry which is preliminary data.</text>
</comment>
<dbReference type="AlphaFoldDB" id="A0A420WP30"/>
<organism evidence="13 14">
    <name type="scientific">Oceanibaculum indicum</name>
    <dbReference type="NCBI Taxonomy" id="526216"/>
    <lineage>
        <taxon>Bacteria</taxon>
        <taxon>Pseudomonadati</taxon>
        <taxon>Pseudomonadota</taxon>
        <taxon>Alphaproteobacteria</taxon>
        <taxon>Rhodospirillales</taxon>
        <taxon>Oceanibaculaceae</taxon>
        <taxon>Oceanibaculum</taxon>
    </lineage>
</organism>
<dbReference type="CDD" id="cd06225">
    <property type="entry name" value="HAMP"/>
    <property type="match status" value="1"/>
</dbReference>
<feature type="domain" description="Methyl-accepting transducer" evidence="11">
    <location>
        <begin position="314"/>
        <end position="529"/>
    </location>
</feature>
<dbReference type="InterPro" id="IPR004089">
    <property type="entry name" value="MCPsignal_dom"/>
</dbReference>
<dbReference type="Proteomes" id="UP000277424">
    <property type="component" value="Unassembled WGS sequence"/>
</dbReference>
<feature type="transmembrane region" description="Helical" evidence="10">
    <location>
        <begin position="190"/>
        <end position="211"/>
    </location>
</feature>
<dbReference type="Pfam" id="PF00015">
    <property type="entry name" value="MCPsignal"/>
    <property type="match status" value="1"/>
</dbReference>
<dbReference type="EMBL" id="RBIG01000001">
    <property type="protein sequence ID" value="RKQ72794.1"/>
    <property type="molecule type" value="Genomic_DNA"/>
</dbReference>
<dbReference type="PANTHER" id="PTHR32089">
    <property type="entry name" value="METHYL-ACCEPTING CHEMOTAXIS PROTEIN MCPB"/>
    <property type="match status" value="1"/>
</dbReference>
<dbReference type="SMART" id="SM01049">
    <property type="entry name" value="Cache_2"/>
    <property type="match status" value="1"/>
</dbReference>
<evidence type="ECO:0000256" key="9">
    <source>
        <dbReference type="SAM" id="Coils"/>
    </source>
</evidence>
<evidence type="ECO:0000259" key="11">
    <source>
        <dbReference type="PROSITE" id="PS50111"/>
    </source>
</evidence>
<dbReference type="InterPro" id="IPR004090">
    <property type="entry name" value="Chemotax_Me-accpt_rcpt"/>
</dbReference>
<dbReference type="PRINTS" id="PR00260">
    <property type="entry name" value="CHEMTRNSDUCR"/>
</dbReference>
<proteinExistence type="inferred from homology"/>
<sequence>MSLFKNLSISAKLGVIIGVLVLTMALGVGLTLSNMHGAMLAERLAKVKALTEASVNVALALQKRVAAGELTEQQAKESWRTTTSSMVYEKVEYLFAWTLEGDNVAHIRPDMQGKNLWGLQDSNGTFVLREMRRAAESGAGGGRFDYLWPKTKDAEPINKISWGMLVPGWNIMVGTGVYTDDLDAAFMDKALHVAALMGVLVLIGIGIAVVISRDVSRSMRGVSGVMEAMAAGDLSRAVPDRERKDEIGRISRSLEVLRSAAAETEQLRAEQERMKAAAAQARQDDLRRVADQFQATIEGVVVQVSSTSQAVRQGATEMASVSSLTRDQARQATGATQDAANNVQTVAAAAEELTVSIQEIGRQTGNARDISQEAVTAADRSSTTIQGLVSAAEEIGNVLNLIADIAAQTNLLALNATIEAARAGEMGKGFAVVASEVKNLASQTAKATDEIKSHIDGIRGAVGEAAGEMSHIREIIGSVSESATAISAAIEEQSAATQEIVRNVQQVSSGTQQISGNIGQVSEAANQAGTVSERLLDAANDLSTNSQTLQAKVAEFLRSLRAG</sequence>
<dbReference type="Pfam" id="PF00672">
    <property type="entry name" value="HAMP"/>
    <property type="match status" value="1"/>
</dbReference>
<evidence type="ECO:0000313" key="13">
    <source>
        <dbReference type="EMBL" id="RKQ72794.1"/>
    </source>
</evidence>
<evidence type="ECO:0000256" key="5">
    <source>
        <dbReference type="ARBA" id="ARBA00023136"/>
    </source>
</evidence>
<dbReference type="Gene3D" id="3.30.450.20">
    <property type="entry name" value="PAS domain"/>
    <property type="match status" value="1"/>
</dbReference>
<evidence type="ECO:0000256" key="4">
    <source>
        <dbReference type="ARBA" id="ARBA00022989"/>
    </source>
</evidence>
<evidence type="ECO:0000313" key="14">
    <source>
        <dbReference type="Proteomes" id="UP000277424"/>
    </source>
</evidence>
<comment type="subcellular location">
    <subcellularLocation>
        <location evidence="1">Cell membrane</location>
        <topology evidence="1">Multi-pass membrane protein</topology>
    </subcellularLocation>
</comment>
<feature type="transmembrane region" description="Helical" evidence="10">
    <location>
        <begin position="12"/>
        <end position="33"/>
    </location>
</feature>
<evidence type="ECO:0000259" key="12">
    <source>
        <dbReference type="PROSITE" id="PS50885"/>
    </source>
</evidence>
<evidence type="ECO:0000256" key="10">
    <source>
        <dbReference type="SAM" id="Phobius"/>
    </source>
</evidence>
<protein>
    <submittedName>
        <fullName evidence="13">Methyl-accepting chemotaxis protein</fullName>
    </submittedName>
</protein>
<dbReference type="Gene3D" id="1.10.287.950">
    <property type="entry name" value="Methyl-accepting chemotaxis protein"/>
    <property type="match status" value="1"/>
</dbReference>
<dbReference type="Pfam" id="PF17200">
    <property type="entry name" value="sCache_2"/>
    <property type="match status" value="1"/>
</dbReference>
<evidence type="ECO:0000256" key="3">
    <source>
        <dbReference type="ARBA" id="ARBA00022692"/>
    </source>
</evidence>
<gene>
    <name evidence="13" type="ORF">BCL74_0563</name>
</gene>
<dbReference type="OrthoDB" id="7260004at2"/>
<dbReference type="PROSITE" id="PS50885">
    <property type="entry name" value="HAMP"/>
    <property type="match status" value="1"/>
</dbReference>
<reference evidence="13 14" key="1">
    <citation type="submission" date="2018-10" db="EMBL/GenBank/DDBJ databases">
        <title>Comparative analysis of microorganisms from saline springs in Andes Mountain Range, Colombia.</title>
        <authorList>
            <person name="Rubin E."/>
        </authorList>
    </citation>
    <scope>NUCLEOTIDE SEQUENCE [LARGE SCALE GENOMIC DNA]</scope>
    <source>
        <strain evidence="13 14">USBA 36</strain>
    </source>
</reference>
<feature type="coiled-coil region" evidence="9">
    <location>
        <begin position="254"/>
        <end position="284"/>
    </location>
</feature>
<feature type="domain" description="HAMP" evidence="12">
    <location>
        <begin position="213"/>
        <end position="266"/>
    </location>
</feature>
<dbReference type="PROSITE" id="PS50111">
    <property type="entry name" value="CHEMOTAXIS_TRANSDUC_2"/>
    <property type="match status" value="1"/>
</dbReference>
<dbReference type="SMART" id="SM00304">
    <property type="entry name" value="HAMP"/>
    <property type="match status" value="1"/>
</dbReference>
<evidence type="ECO:0000256" key="1">
    <source>
        <dbReference type="ARBA" id="ARBA00004651"/>
    </source>
</evidence>
<dbReference type="Gene3D" id="6.10.340.10">
    <property type="match status" value="1"/>
</dbReference>